<organism evidence="2 3">
    <name type="scientific">Actinophytocola algeriensis</name>
    <dbReference type="NCBI Taxonomy" id="1768010"/>
    <lineage>
        <taxon>Bacteria</taxon>
        <taxon>Bacillati</taxon>
        <taxon>Actinomycetota</taxon>
        <taxon>Actinomycetes</taxon>
        <taxon>Pseudonocardiales</taxon>
        <taxon>Pseudonocardiaceae</taxon>
    </lineage>
</organism>
<proteinExistence type="predicted"/>
<sequence length="492" mass="52088">MLRRPPVVLGTLLVLAVALWVGYPHLQFSSADCTRTLRVTATPEIAPVVEAAADRLGDACARVLVTPQESAATADVLAGPQARQPDVWIPESTVWLQRTQARRAWDLPVGGTSVASSPVVLGVTKVAADRVGTPLTWGRVLGDVVAGLPDPVQDPVGLSTLLGVRTLPAATMVLRGLSQHVVRPGADVYEHVAAYPMSEHDVLVHAGDLVAVAADPPVPSLDYPYTVLPRSTERALAQRLLAELLDTGATATLTAHHLHPPDTAVPVPDTDVADEMLNQWAAINLSGRLSILMDVSGSMAQSVPGTGLDRMGVTLAATEAGFGMVKPTTKVGLTLFSTTLDGDRDYEDLLPMRTVAEHREQGALDRLRAVSAIPNGATGLYDSTAVTYRTAREQWEPGRLNVVVVMTDGRNEDSDGIDLDTLLADLRALQDPRRPLPLIAIGIGPDASLDELTTMATATGGRAFTAPDPTALPTIFYTALSSMLCQPPLCKP</sequence>
<name>A0A7W7QCX8_9PSEU</name>
<dbReference type="Gene3D" id="3.40.50.410">
    <property type="entry name" value="von Willebrand factor, type A domain"/>
    <property type="match status" value="1"/>
</dbReference>
<dbReference type="Pfam" id="PF13531">
    <property type="entry name" value="SBP_bac_11"/>
    <property type="match status" value="1"/>
</dbReference>
<dbReference type="InterPro" id="IPR036465">
    <property type="entry name" value="vWFA_dom_sf"/>
</dbReference>
<dbReference type="SMART" id="SM00327">
    <property type="entry name" value="VWA"/>
    <property type="match status" value="1"/>
</dbReference>
<dbReference type="PROSITE" id="PS50234">
    <property type="entry name" value="VWFA"/>
    <property type="match status" value="1"/>
</dbReference>
<dbReference type="SUPFAM" id="SSF53300">
    <property type="entry name" value="vWA-like"/>
    <property type="match status" value="1"/>
</dbReference>
<dbReference type="AlphaFoldDB" id="A0A7W7QCX8"/>
<evidence type="ECO:0000313" key="2">
    <source>
        <dbReference type="EMBL" id="MBB4910811.1"/>
    </source>
</evidence>
<dbReference type="Proteomes" id="UP000520767">
    <property type="component" value="Unassembled WGS sequence"/>
</dbReference>
<evidence type="ECO:0000313" key="3">
    <source>
        <dbReference type="Proteomes" id="UP000520767"/>
    </source>
</evidence>
<keyword evidence="3" id="KW-1185">Reference proteome</keyword>
<dbReference type="EMBL" id="JACHJQ010000008">
    <property type="protein sequence ID" value="MBB4910811.1"/>
    <property type="molecule type" value="Genomic_DNA"/>
</dbReference>
<dbReference type="RefSeq" id="WP_184814846.1">
    <property type="nucleotide sequence ID" value="NZ_JACHJQ010000008.1"/>
</dbReference>
<dbReference type="Pfam" id="PF00092">
    <property type="entry name" value="VWA"/>
    <property type="match status" value="1"/>
</dbReference>
<dbReference type="InterPro" id="IPR002035">
    <property type="entry name" value="VWF_A"/>
</dbReference>
<gene>
    <name evidence="2" type="ORF">FHR82_007070</name>
</gene>
<reference evidence="2 3" key="1">
    <citation type="submission" date="2020-08" db="EMBL/GenBank/DDBJ databases">
        <title>Genomic Encyclopedia of Type Strains, Phase III (KMG-III): the genomes of soil and plant-associated and newly described type strains.</title>
        <authorList>
            <person name="Whitman W."/>
        </authorList>
    </citation>
    <scope>NUCLEOTIDE SEQUENCE [LARGE SCALE GENOMIC DNA]</scope>
    <source>
        <strain evidence="2 3">CECT 8960</strain>
    </source>
</reference>
<protein>
    <recommendedName>
        <fullName evidence="1">VWFA domain-containing protein</fullName>
    </recommendedName>
</protein>
<comment type="caution">
    <text evidence="2">The sequence shown here is derived from an EMBL/GenBank/DDBJ whole genome shotgun (WGS) entry which is preliminary data.</text>
</comment>
<evidence type="ECO:0000259" key="1">
    <source>
        <dbReference type="PROSITE" id="PS50234"/>
    </source>
</evidence>
<accession>A0A7W7QCX8</accession>
<feature type="domain" description="VWFA" evidence="1">
    <location>
        <begin position="288"/>
        <end position="480"/>
    </location>
</feature>